<organism evidence="2 3">
    <name type="scientific">Cutaneotrichosporon spelunceum</name>
    <dbReference type="NCBI Taxonomy" id="1672016"/>
    <lineage>
        <taxon>Eukaryota</taxon>
        <taxon>Fungi</taxon>
        <taxon>Dikarya</taxon>
        <taxon>Basidiomycota</taxon>
        <taxon>Agaricomycotina</taxon>
        <taxon>Tremellomycetes</taxon>
        <taxon>Trichosporonales</taxon>
        <taxon>Trichosporonaceae</taxon>
        <taxon>Cutaneotrichosporon</taxon>
    </lineage>
</organism>
<comment type="caution">
    <text evidence="2">The sequence shown here is derived from an EMBL/GenBank/DDBJ whole genome shotgun (WGS) entry which is preliminary data.</text>
</comment>
<reference evidence="2" key="2">
    <citation type="submission" date="2023-06" db="EMBL/GenBank/DDBJ databases">
        <authorList>
            <person name="Kobayashi Y."/>
            <person name="Kayamori A."/>
            <person name="Aoki K."/>
            <person name="Shiwa Y."/>
            <person name="Fujita N."/>
            <person name="Sugita T."/>
            <person name="Iwasaki W."/>
            <person name="Tanaka N."/>
            <person name="Takashima M."/>
        </authorList>
    </citation>
    <scope>NUCLEOTIDE SEQUENCE</scope>
    <source>
        <strain evidence="2">HIS016</strain>
    </source>
</reference>
<accession>A0AAD3TPL7</accession>
<dbReference type="EMBL" id="BTCM01000001">
    <property type="protein sequence ID" value="GMK54480.1"/>
    <property type="molecule type" value="Genomic_DNA"/>
</dbReference>
<dbReference type="AlphaFoldDB" id="A0AAD3TPL7"/>
<feature type="compositionally biased region" description="Basic and acidic residues" evidence="1">
    <location>
        <begin position="12"/>
        <end position="28"/>
    </location>
</feature>
<dbReference type="Proteomes" id="UP001222932">
    <property type="component" value="Unassembled WGS sequence"/>
</dbReference>
<name>A0AAD3TPL7_9TREE</name>
<evidence type="ECO:0000313" key="2">
    <source>
        <dbReference type="EMBL" id="GMK54480.1"/>
    </source>
</evidence>
<feature type="region of interest" description="Disordered" evidence="1">
    <location>
        <begin position="1"/>
        <end position="90"/>
    </location>
</feature>
<keyword evidence="3" id="KW-1185">Reference proteome</keyword>
<sequence length="228" mass="25358">MPPTPRLRKRKSAAEIQEREAKEAERQFARARAKSRASLENATEPMRDMVIKATSSRVVSPPPPRGTKRKEREERAVPARFSPPPIDTGASDDTLDSFAQAIGAGPLVGRLMWRGLEDAAALWSGVEEYILFARQRGDQAPFFPAKRVTKYIAYKALKEYKMSGIVVPRQLKHDMRAIEHFHSALGLKWDETQQQAANLVIGGALKSWGEAVEAHIDGERGDELGGML</sequence>
<proteinExistence type="predicted"/>
<protein>
    <submittedName>
        <fullName evidence="2">Uncharacterized protein</fullName>
    </submittedName>
</protein>
<feature type="compositionally biased region" description="Basic residues" evidence="1">
    <location>
        <begin position="1"/>
        <end position="11"/>
    </location>
</feature>
<evidence type="ECO:0000313" key="3">
    <source>
        <dbReference type="Proteomes" id="UP001222932"/>
    </source>
</evidence>
<gene>
    <name evidence="2" type="ORF">CspeluHIS016_0110660</name>
</gene>
<reference evidence="2" key="1">
    <citation type="journal article" date="2023" name="BMC Genomics">
        <title>Chromosome-level genome assemblies of Cutaneotrichosporon spp. (Trichosporonales, Basidiomycota) reveal imbalanced evolution between nucleotide sequences and chromosome synteny.</title>
        <authorList>
            <person name="Kobayashi Y."/>
            <person name="Kayamori A."/>
            <person name="Aoki K."/>
            <person name="Shiwa Y."/>
            <person name="Matsutani M."/>
            <person name="Fujita N."/>
            <person name="Sugita T."/>
            <person name="Iwasaki W."/>
            <person name="Tanaka N."/>
            <person name="Takashima M."/>
        </authorList>
    </citation>
    <scope>NUCLEOTIDE SEQUENCE</scope>
    <source>
        <strain evidence="2">HIS016</strain>
    </source>
</reference>
<evidence type="ECO:0000256" key="1">
    <source>
        <dbReference type="SAM" id="MobiDB-lite"/>
    </source>
</evidence>